<dbReference type="Gene3D" id="1.10.220.20">
    <property type="match status" value="1"/>
</dbReference>
<dbReference type="EMBL" id="JBJKFK010000721">
    <property type="protein sequence ID" value="KAL3315565.1"/>
    <property type="molecule type" value="Genomic_DNA"/>
</dbReference>
<keyword evidence="6" id="KW-0472">Membrane</keyword>
<evidence type="ECO:0000256" key="4">
    <source>
        <dbReference type="ARBA" id="ARBA00022490"/>
    </source>
</evidence>
<dbReference type="Pfam" id="PF12783">
    <property type="entry name" value="Sec7-like_HUS"/>
    <property type="match status" value="1"/>
</dbReference>
<evidence type="ECO:0000259" key="8">
    <source>
        <dbReference type="PROSITE" id="PS50190"/>
    </source>
</evidence>
<dbReference type="GO" id="GO:0015031">
    <property type="term" value="P:protein transport"/>
    <property type="evidence" value="ECO:0007669"/>
    <property type="project" value="UniProtKB-KW"/>
</dbReference>
<dbReference type="Pfam" id="PF16213">
    <property type="entry name" value="DCB"/>
    <property type="match status" value="1"/>
</dbReference>
<sequence length="1185" mass="132784">MFLAKALEKILSDKSIKKSQYPKLKASCTECIEILKTKIQPNAKEEDAHLPPPRSETGLLLCDDKFLEPFSIACSLKITRFSVLSIDCLQKLIAYGHVPNDVYDSEGKSRIIDRIVNMVCNTFDGSGTEDPVQLQIMKALLTIITSPSVAVHEKELLLVIRTVYNIFMATKNPINQATAKATLTQMLSVIFQRMEDHFSQPQDDPKSAAKSVLDTLLDRVCPRTVNGHDDSMYTTSEDNSKNQRSDSMTNLSTTQNSDYIFTNVHQRDGFLVFRSLCLLAMKPFASHNPYDPKSHELRSKILSLQLILSVLQDPGPVFRSDENFIMAIKQYLCVALSKNGVCPVTEVFELTLAIFLSLLNDFKQHLKMQIEVFFKEIFLYVLENPQSSLDHKWIVVESLARICSIPQSVVDIYLNYDCDLSLTNIFERLVIDLAKLAQGRSGNVESRSPLVQNQELVLRVSGLRCLVHILKCMVTWSRELYRPAQVQSYLGTDATPGSEKQSSNSQAETSSQYSNGSKLKDDPEQFESLKARKGLYEAGLAKFNQGKHVAALKFLQEQGLVGESVESVAAFLHDEDRLDQASVGDFLGDNSAYTLDVMYAFVDRFDFHDKDLVASLREFLAGFRLPGEAQKIDRLMEKFAARYCECNPKNQLFASADTAYVLAFSIIMLTTDLHSSQIKQNNRMTKSDYIKMNRGINDSKDLPEDYLGHIYDQIAKCEIKLNKHRSATSLPASSGSDLGVDNGDDDQNMRDLMASVSHMQLNFMSATHSDHVRPMFKLAWTPFLAAFSVGLQDCDDAETTNLCLEGIKCAIRIACIFRMEIERDAYVQALTRFTLLLASSVHNHRASISSLNQQMSGSNPSNEIPADLMKPKNVDSIRALITIAQTDGNYLGHAWLEILRCISQLESAQLISSVTTPERLTNGTVNPTRHEDSPMTAGTLAAAQVDQKKAAVLHEVMSETGSTSVVVAVDKIFSGSVRLDGDAIVEFVKALCQVSREELSLSQPRMFSLQKVVEISYYNMGRIRLQWSRIWEHVGAHFTSAGRSHNENVAIFVVDSLRQLSVKLIEKGELPNFHFQKEFLRPFVSILDPNDLFEKGSGAVYNSPAEPIVCEASLSVQDMVIRCINQLVFGNWKNLRSGWTNLFMVFQRTALSPHESIVELAFQGCQQTVEKILEDNFDLLAASFH</sequence>
<dbReference type="GO" id="GO:0016020">
    <property type="term" value="C:membrane"/>
    <property type="evidence" value="ECO:0007669"/>
    <property type="project" value="UniProtKB-SubCell"/>
</dbReference>
<dbReference type="GO" id="GO:0005737">
    <property type="term" value="C:cytoplasm"/>
    <property type="evidence" value="ECO:0007669"/>
    <property type="project" value="UniProtKB-SubCell"/>
</dbReference>
<dbReference type="FunFam" id="1.10.1000.11:FF:000003">
    <property type="entry name" value="Brefeldin A-inhibited guanine nucleotide-exchange protein 1"/>
    <property type="match status" value="1"/>
</dbReference>
<feature type="non-terminal residue" evidence="9">
    <location>
        <position position="1185"/>
    </location>
</feature>
<dbReference type="PANTHER" id="PTHR10663:SF375">
    <property type="entry name" value="LD29171P"/>
    <property type="match status" value="1"/>
</dbReference>
<comment type="subcellular location">
    <subcellularLocation>
        <location evidence="2">Cytoplasm</location>
    </subcellularLocation>
    <subcellularLocation>
        <location evidence="1">Membrane</location>
    </subcellularLocation>
</comment>
<dbReference type="SUPFAM" id="SSF48425">
    <property type="entry name" value="Sec7 domain"/>
    <property type="match status" value="1"/>
</dbReference>
<dbReference type="InterPro" id="IPR032629">
    <property type="entry name" value="DCB_dom"/>
</dbReference>
<dbReference type="Pfam" id="PF01369">
    <property type="entry name" value="Sec7"/>
    <property type="match status" value="1"/>
</dbReference>
<feature type="compositionally biased region" description="Polar residues" evidence="7">
    <location>
        <begin position="498"/>
        <end position="517"/>
    </location>
</feature>
<dbReference type="PANTHER" id="PTHR10663">
    <property type="entry name" value="GUANYL-NUCLEOTIDE EXCHANGE FACTOR"/>
    <property type="match status" value="1"/>
</dbReference>
<dbReference type="InterPro" id="IPR015403">
    <property type="entry name" value="Mon2/Sec7/BIG1-like_HDS"/>
</dbReference>
<protein>
    <submittedName>
        <fullName evidence="9">Protein transport protein sec71</fullName>
    </submittedName>
</protein>
<feature type="domain" description="SEC7" evidence="8">
    <location>
        <begin position="525"/>
        <end position="717"/>
    </location>
</feature>
<keyword evidence="4" id="KW-0963">Cytoplasm</keyword>
<dbReference type="InterPro" id="IPR000904">
    <property type="entry name" value="Sec7_dom"/>
</dbReference>
<evidence type="ECO:0000256" key="7">
    <source>
        <dbReference type="SAM" id="MobiDB-lite"/>
    </source>
</evidence>
<evidence type="ECO:0000256" key="2">
    <source>
        <dbReference type="ARBA" id="ARBA00004496"/>
    </source>
</evidence>
<organism evidence="9 10">
    <name type="scientific">Cichlidogyrus casuarinus</name>
    <dbReference type="NCBI Taxonomy" id="1844966"/>
    <lineage>
        <taxon>Eukaryota</taxon>
        <taxon>Metazoa</taxon>
        <taxon>Spiralia</taxon>
        <taxon>Lophotrochozoa</taxon>
        <taxon>Platyhelminthes</taxon>
        <taxon>Monogenea</taxon>
        <taxon>Monopisthocotylea</taxon>
        <taxon>Dactylogyridea</taxon>
        <taxon>Ancyrocephalidae</taxon>
        <taxon>Cichlidogyrus</taxon>
    </lineage>
</organism>
<dbReference type="SMART" id="SM00222">
    <property type="entry name" value="Sec7"/>
    <property type="match status" value="1"/>
</dbReference>
<keyword evidence="3" id="KW-0813">Transport</keyword>
<reference evidence="9 10" key="1">
    <citation type="submission" date="2024-11" db="EMBL/GenBank/DDBJ databases">
        <title>Adaptive evolution of stress response genes in parasites aligns with host niche diversity.</title>
        <authorList>
            <person name="Hahn C."/>
            <person name="Resl P."/>
        </authorList>
    </citation>
    <scope>NUCLEOTIDE SEQUENCE [LARGE SCALE GENOMIC DNA]</scope>
    <source>
        <strain evidence="9">EGGRZ-B1_66</strain>
        <tissue evidence="9">Body</tissue>
    </source>
</reference>
<dbReference type="Pfam" id="PF09324">
    <property type="entry name" value="Sec7-like_HDS"/>
    <property type="match status" value="1"/>
</dbReference>
<gene>
    <name evidence="9" type="primary">SEC71</name>
    <name evidence="9" type="ORF">Ciccas_005805</name>
</gene>
<comment type="caution">
    <text evidence="9">The sequence shown here is derived from an EMBL/GenBank/DDBJ whole genome shotgun (WGS) entry which is preliminary data.</text>
</comment>
<dbReference type="Proteomes" id="UP001626550">
    <property type="component" value="Unassembled WGS sequence"/>
</dbReference>
<evidence type="ECO:0000256" key="1">
    <source>
        <dbReference type="ARBA" id="ARBA00004370"/>
    </source>
</evidence>
<proteinExistence type="predicted"/>
<accession>A0ABD2Q7N9</accession>
<keyword evidence="5" id="KW-0653">Protein transport</keyword>
<feature type="region of interest" description="Disordered" evidence="7">
    <location>
        <begin position="227"/>
        <end position="250"/>
    </location>
</feature>
<dbReference type="InterPro" id="IPR035999">
    <property type="entry name" value="Sec7_dom_sf"/>
</dbReference>
<name>A0ABD2Q7N9_9PLAT</name>
<dbReference type="CDD" id="cd00171">
    <property type="entry name" value="Sec7"/>
    <property type="match status" value="1"/>
</dbReference>
<evidence type="ECO:0000313" key="9">
    <source>
        <dbReference type="EMBL" id="KAL3315565.1"/>
    </source>
</evidence>
<dbReference type="Gene3D" id="1.10.1000.11">
    <property type="entry name" value="Arf Nucleotide-binding Site Opener,domain 2"/>
    <property type="match status" value="1"/>
</dbReference>
<evidence type="ECO:0000313" key="10">
    <source>
        <dbReference type="Proteomes" id="UP001626550"/>
    </source>
</evidence>
<dbReference type="InterPro" id="IPR032691">
    <property type="entry name" value="Mon2/Sec7/BIG1-like_HUS"/>
</dbReference>
<keyword evidence="10" id="KW-1185">Reference proteome</keyword>
<dbReference type="AlphaFoldDB" id="A0ABD2Q7N9"/>
<dbReference type="PROSITE" id="PS50190">
    <property type="entry name" value="SEC7"/>
    <property type="match status" value="1"/>
</dbReference>
<evidence type="ECO:0000256" key="5">
    <source>
        <dbReference type="ARBA" id="ARBA00022927"/>
    </source>
</evidence>
<feature type="region of interest" description="Disordered" evidence="7">
    <location>
        <begin position="492"/>
        <end position="522"/>
    </location>
</feature>
<dbReference type="InterPro" id="IPR023394">
    <property type="entry name" value="Sec7_C_sf"/>
</dbReference>
<evidence type="ECO:0000256" key="3">
    <source>
        <dbReference type="ARBA" id="ARBA00022448"/>
    </source>
</evidence>
<evidence type="ECO:0000256" key="6">
    <source>
        <dbReference type="ARBA" id="ARBA00023136"/>
    </source>
</evidence>